<accession>A0AA51GH24</accession>
<dbReference type="EMBL" id="OQ999768">
    <property type="protein sequence ID" value="WMI40135.1"/>
    <property type="molecule type" value="Viral_cRNA"/>
</dbReference>
<proteinExistence type="predicted"/>
<evidence type="ECO:0000313" key="1">
    <source>
        <dbReference type="EMBL" id="WMI40135.1"/>
    </source>
</evidence>
<reference evidence="1" key="2">
    <citation type="submission" date="2023-05" db="EMBL/GenBank/DDBJ databases">
        <authorList>
            <person name="Li W."/>
        </authorList>
    </citation>
    <scope>NUCLEOTIDE SEQUENCE</scope>
    <source>
        <strain evidence="1">RcPhV-10125-1</strain>
    </source>
</reference>
<reference evidence="1" key="1">
    <citation type="journal article" date="2023" name="Microbiol. Spectr.">
        <title>Extreme Diversity of Mycoviruses Present in Single Strains of Rhizoctonia cerealis, the Pathogen of Wheat Sharp Eyespot.</title>
        <authorList>
            <person name="Li W."/>
            <person name="Sun H."/>
            <person name="Cao S."/>
            <person name="Zhang A."/>
            <person name="Zhang H."/>
            <person name="Shu Y."/>
            <person name="Chen H."/>
        </authorList>
    </citation>
    <scope>NUCLEOTIDE SEQUENCE</scope>
    <source>
        <strain evidence="1">RcPhV-10125-1</strain>
    </source>
</reference>
<protein>
    <submittedName>
        <fullName evidence="1">Uncharacterized protein</fullName>
    </submittedName>
</protein>
<organism evidence="1">
    <name type="scientific">Rhizoctonia cerealis phyllomonavirus</name>
    <dbReference type="NCBI Taxonomy" id="3068671"/>
    <lineage>
        <taxon>Viruses</taxon>
        <taxon>Riboviria</taxon>
        <taxon>Orthornavirae</taxon>
        <taxon>Negarnaviricota</taxon>
        <taxon>Haploviricotina</taxon>
        <taxon>Monjiviricetes</taxon>
        <taxon>Mononegavirales</taxon>
        <taxon>Mymonaviridae</taxon>
        <taxon>Phyllomonavirus</taxon>
    </lineage>
</organism>
<sequence>MYLLNLTPTPCLPMSHRIPATPAERVATRAGVAAYAAADVGGVLNSSVYVPTLHYERMTASTYQPRPVVPLSSYRPTVTCIVWLPPDIQEGAARVEIMDEYNRAKLAAVIMLKANHRVLSGTQRLSWILTAFELLLPGSAQYIAPPGTVLERRRIGIGAWNLHARGEYFVPGENGAPGAWADVPDNLVADLVATEVIGEFEITGEVDFPADFSSLDAGAILGQLIYTVVKTPTDLNSVGFTARRPRAAAASVGRTGNFPASLVPPTTLLAFAGSVFTGNPSLREAMCIEVVNWVLDGGINAMQGAIVAQARLWRGHGLSGLFMVRDMMINIGGLLREVAPLSSEITWYQEHLERYTACTQLNRDYRNAIFGPRSDVASRGVYKNLVTLARDMAVSGGATSMANFGARGGAGDQRLVVPAHIRTAITAAATNAEMTSAIPPPPGAEGV</sequence>
<name>A0AA51GH24_9MONO</name>